<comment type="subcellular location">
    <subcellularLocation>
        <location evidence="1">Membrane</location>
        <topology evidence="1">Multi-pass membrane protein</topology>
    </subcellularLocation>
</comment>
<evidence type="ECO:0000256" key="2">
    <source>
        <dbReference type="ARBA" id="ARBA00010992"/>
    </source>
</evidence>
<feature type="transmembrane region" description="Helical" evidence="11">
    <location>
        <begin position="495"/>
        <end position="517"/>
    </location>
</feature>
<keyword evidence="5" id="KW-0672">Quinate metabolism</keyword>
<dbReference type="InterPro" id="IPR003663">
    <property type="entry name" value="Sugar/inositol_transpt"/>
</dbReference>
<dbReference type="CDD" id="cd17356">
    <property type="entry name" value="MFS_HXT"/>
    <property type="match status" value="1"/>
</dbReference>
<keyword evidence="7 11" id="KW-0472">Membrane</keyword>
<dbReference type="NCBIfam" id="TIGR00879">
    <property type="entry name" value="SP"/>
    <property type="match status" value="1"/>
</dbReference>
<reference evidence="13 14" key="1">
    <citation type="journal article" date="2019" name="Mol. Biol. Evol.">
        <title>Blast fungal genomes show frequent chromosomal changes, gene gains and losses, and effector gene turnover.</title>
        <authorList>
            <person name="Gomez Luciano L.B."/>
            <person name="Jason Tsai I."/>
            <person name="Chuma I."/>
            <person name="Tosa Y."/>
            <person name="Chen Y.H."/>
            <person name="Li J.Y."/>
            <person name="Li M.Y."/>
            <person name="Jade Lu M.Y."/>
            <person name="Nakayashiki H."/>
            <person name="Li W.H."/>
        </authorList>
    </citation>
    <scope>NUCLEOTIDE SEQUENCE [LARGE SCALE GENOMIC DNA]</scope>
    <source>
        <strain evidence="13">MZ5-1-6</strain>
    </source>
</reference>
<dbReference type="Proteomes" id="UP000294847">
    <property type="component" value="Chromosome 3"/>
</dbReference>
<evidence type="ECO:0000259" key="12">
    <source>
        <dbReference type="PROSITE" id="PS50850"/>
    </source>
</evidence>
<evidence type="ECO:0000256" key="9">
    <source>
        <dbReference type="ARBA" id="ARBA00043213"/>
    </source>
</evidence>
<feature type="region of interest" description="Disordered" evidence="10">
    <location>
        <begin position="680"/>
        <end position="721"/>
    </location>
</feature>
<dbReference type="InterPro" id="IPR005829">
    <property type="entry name" value="Sugar_transporter_CS"/>
</dbReference>
<dbReference type="InterPro" id="IPR020846">
    <property type="entry name" value="MFS_dom"/>
</dbReference>
<feature type="transmembrane region" description="Helical" evidence="11">
    <location>
        <begin position="332"/>
        <end position="353"/>
    </location>
</feature>
<evidence type="ECO:0000256" key="11">
    <source>
        <dbReference type="SAM" id="Phobius"/>
    </source>
</evidence>
<evidence type="ECO:0000313" key="13">
    <source>
        <dbReference type="EMBL" id="QBZ59818.1"/>
    </source>
</evidence>
<keyword evidence="4 11" id="KW-0812">Transmembrane</keyword>
<name>A0A4P7NAM8_PYROR</name>
<evidence type="ECO:0000256" key="7">
    <source>
        <dbReference type="ARBA" id="ARBA00023136"/>
    </source>
</evidence>
<dbReference type="GO" id="GO:0016020">
    <property type="term" value="C:membrane"/>
    <property type="evidence" value="ECO:0007669"/>
    <property type="project" value="UniProtKB-SubCell"/>
</dbReference>
<dbReference type="InterPro" id="IPR036259">
    <property type="entry name" value="MFS_trans_sf"/>
</dbReference>
<evidence type="ECO:0000256" key="3">
    <source>
        <dbReference type="ARBA" id="ARBA00022448"/>
    </source>
</evidence>
<dbReference type="InterPro" id="IPR050360">
    <property type="entry name" value="MFS_Sugar_Transporters"/>
</dbReference>
<feature type="domain" description="Major facilitator superfamily (MFS) profile" evidence="12">
    <location>
        <begin position="196"/>
        <end position="653"/>
    </location>
</feature>
<protein>
    <recommendedName>
        <fullName evidence="9">Quinate transporter</fullName>
    </recommendedName>
</protein>
<dbReference type="PROSITE" id="PS00216">
    <property type="entry name" value="SUGAR_TRANSPORT_1"/>
    <property type="match status" value="1"/>
</dbReference>
<proteinExistence type="inferred from homology"/>
<dbReference type="PROSITE" id="PS00217">
    <property type="entry name" value="SUGAR_TRANSPORT_2"/>
    <property type="match status" value="1"/>
</dbReference>
<dbReference type="AlphaFoldDB" id="A0A4P7NAM8"/>
<feature type="transmembrane region" description="Helical" evidence="11">
    <location>
        <begin position="556"/>
        <end position="575"/>
    </location>
</feature>
<evidence type="ECO:0000313" key="14">
    <source>
        <dbReference type="Proteomes" id="UP000294847"/>
    </source>
</evidence>
<dbReference type="Gene3D" id="1.20.1250.20">
    <property type="entry name" value="MFS general substrate transporter like domains"/>
    <property type="match status" value="1"/>
</dbReference>
<keyword evidence="3" id="KW-0813">Transport</keyword>
<dbReference type="InterPro" id="IPR005828">
    <property type="entry name" value="MFS_sugar_transport-like"/>
</dbReference>
<evidence type="ECO:0000256" key="1">
    <source>
        <dbReference type="ARBA" id="ARBA00004141"/>
    </source>
</evidence>
<keyword evidence="6 11" id="KW-1133">Transmembrane helix</keyword>
<evidence type="ECO:0000256" key="8">
    <source>
        <dbReference type="ARBA" id="ARBA00023180"/>
    </source>
</evidence>
<evidence type="ECO:0000256" key="4">
    <source>
        <dbReference type="ARBA" id="ARBA00022692"/>
    </source>
</evidence>
<comment type="similarity">
    <text evidence="2">Belongs to the major facilitator superfamily. Sugar transporter (TC 2.A.1.1) family.</text>
</comment>
<organism evidence="13 14">
    <name type="scientific">Pyricularia oryzae</name>
    <name type="common">Rice blast fungus</name>
    <name type="synonym">Magnaporthe oryzae</name>
    <dbReference type="NCBI Taxonomy" id="318829"/>
    <lineage>
        <taxon>Eukaryota</taxon>
        <taxon>Fungi</taxon>
        <taxon>Dikarya</taxon>
        <taxon>Ascomycota</taxon>
        <taxon>Pezizomycotina</taxon>
        <taxon>Sordariomycetes</taxon>
        <taxon>Sordariomycetidae</taxon>
        <taxon>Magnaporthales</taxon>
        <taxon>Pyriculariaceae</taxon>
        <taxon>Pyricularia</taxon>
    </lineage>
</organism>
<feature type="transmembrane region" description="Helical" evidence="11">
    <location>
        <begin position="272"/>
        <end position="289"/>
    </location>
</feature>
<feature type="transmembrane region" description="Helical" evidence="11">
    <location>
        <begin position="628"/>
        <end position="649"/>
    </location>
</feature>
<dbReference type="SUPFAM" id="SSF103473">
    <property type="entry name" value="MFS general substrate transporter"/>
    <property type="match status" value="1"/>
</dbReference>
<dbReference type="PRINTS" id="PR00171">
    <property type="entry name" value="SUGRTRNSPORT"/>
</dbReference>
<dbReference type="PROSITE" id="PS50850">
    <property type="entry name" value="MFS"/>
    <property type="match status" value="1"/>
</dbReference>
<keyword evidence="8" id="KW-0325">Glycoprotein</keyword>
<sequence length="721" mass="79982">MRNLCVGGLQGFSFFLVTPHRPVENKESERATNASIFSLTASCKGKRVKVLTHPLVWSFPGFGSLPQVSRISGPFAAKQRSAIRFTLLYQGRNPATPRGFLALFHLFFGFLNHFVPRRSDVCSSGRIPVFLYPSFVAQGVAPKVVLSTKQKKRQANTPQKKVRTNPREGGIIMTLLALKEDRPTPKAVYNWRVYLCASIASFASCTIGYDSAFIGTTLALPSFTDEFQFASYSASDLALLKANIVSLYQAGAFFGSLFAYVSSYFLGRKKSLMMFSLIFMVGASLMLGATRERGLGLILGGRVLAGLGIGGMSNMTPIYISELSPPAVRGRLVGIYELGWQIGGLVGFWINYGVNSTLPPSHSQWLIPFAVQLIPGGMLLLGAIYIPESPRWLFEKGQREKAIKVLSWMRNLEPDHQYIVEEISYIDEGLEQQRREIGAGFWKPFAALKARRVQWRFILGGLLFMWQNGSGINAINYYSPTVFQSLGITGTNTGFLTTGLFGVVKTVLTVIWLMWMIDHWGRRPLLIMGGIGGGACMWFIGAYIKIAQPEKNPNSSGLPPGGIAAIFFFYLWTAFYTPSWNGTPWVINSEMFDQNTRSLGQANAAANNWFWNFIISRFTPTMFEEWGYGVYFFFASLMFVSVVFIFFLVPETKSIPLEKMDRLFEIRPVHRANATVMSELGHHSDGSAPVLGGEPEKGEAGIVEDGQVTPPPTYARKDGVA</sequence>
<feature type="transmembrane region" description="Helical" evidence="11">
    <location>
        <begin position="247"/>
        <end position="265"/>
    </location>
</feature>
<feature type="transmembrane region" description="Helical" evidence="11">
    <location>
        <begin position="295"/>
        <end position="320"/>
    </location>
</feature>
<dbReference type="Pfam" id="PF00083">
    <property type="entry name" value="Sugar_tr"/>
    <property type="match status" value="1"/>
</dbReference>
<evidence type="ECO:0000256" key="6">
    <source>
        <dbReference type="ARBA" id="ARBA00022989"/>
    </source>
</evidence>
<dbReference type="PANTHER" id="PTHR48022:SF34">
    <property type="entry name" value="MAJOR FACILITATOR SUPERFAMILY (MFS) PROFILE DOMAIN-CONTAINING PROTEIN-RELATED"/>
    <property type="match status" value="1"/>
</dbReference>
<feature type="transmembrane region" description="Helical" evidence="11">
    <location>
        <begin position="523"/>
        <end position="544"/>
    </location>
</feature>
<gene>
    <name evidence="13" type="ORF">PoMZ_04782</name>
</gene>
<dbReference type="GO" id="GO:0005351">
    <property type="term" value="F:carbohydrate:proton symporter activity"/>
    <property type="evidence" value="ECO:0007669"/>
    <property type="project" value="TreeGrafter"/>
</dbReference>
<feature type="transmembrane region" description="Helical" evidence="11">
    <location>
        <begin position="365"/>
        <end position="386"/>
    </location>
</feature>
<dbReference type="PANTHER" id="PTHR48022">
    <property type="entry name" value="PLASTIDIC GLUCOSE TRANSPORTER 4"/>
    <property type="match status" value="1"/>
</dbReference>
<evidence type="ECO:0000256" key="10">
    <source>
        <dbReference type="SAM" id="MobiDB-lite"/>
    </source>
</evidence>
<evidence type="ECO:0000256" key="5">
    <source>
        <dbReference type="ARBA" id="ARBA00022911"/>
    </source>
</evidence>
<dbReference type="EMBL" id="CP034206">
    <property type="protein sequence ID" value="QBZ59818.1"/>
    <property type="molecule type" value="Genomic_DNA"/>
</dbReference>
<accession>A0A4P7NAM8</accession>
<dbReference type="FunFam" id="1.20.1250.20:FF:000026">
    <property type="entry name" value="MFS quinate transporter QutD"/>
    <property type="match status" value="1"/>
</dbReference>